<evidence type="ECO:0000259" key="2">
    <source>
        <dbReference type="Pfam" id="PF04775"/>
    </source>
</evidence>
<comment type="caution">
    <text evidence="3">The sequence shown here is derived from an EMBL/GenBank/DDBJ whole genome shotgun (WGS) entry which is preliminary data.</text>
</comment>
<evidence type="ECO:0000313" key="3">
    <source>
        <dbReference type="EMBL" id="GAA0564015.1"/>
    </source>
</evidence>
<feature type="domain" description="Acyl-CoA thioester hydrolase/bile acid-CoA amino acid N-acetyltransferase" evidence="2">
    <location>
        <begin position="40"/>
        <end position="91"/>
    </location>
</feature>
<feature type="signal peptide" evidence="1">
    <location>
        <begin position="1"/>
        <end position="18"/>
    </location>
</feature>
<sequence length="145" mass="15808">MRGIVLLIAAAISLPCVAVESIGTRPEPVVAISPSAPLIDERLAVRVSGLPANTKITITAKTRARDGLVWHSAAEFVSDARGQIDLATKAPEARPKNADHAFFAQDSWKPLETEIQVADKAHILATRTRPCCYWRERTIKSGRRS</sequence>
<gene>
    <name evidence="3" type="ORF">GCM10008942_10570</name>
</gene>
<dbReference type="Gene3D" id="2.60.40.2240">
    <property type="entry name" value="Acyl-CoA thioester hydrolase/BAAT N-terminal domain"/>
    <property type="match status" value="1"/>
</dbReference>
<keyword evidence="1" id="KW-0732">Signal</keyword>
<protein>
    <recommendedName>
        <fullName evidence="2">Acyl-CoA thioester hydrolase/bile acid-CoA amino acid N-acetyltransferase domain-containing protein</fullName>
    </recommendedName>
</protein>
<organism evidence="3 4">
    <name type="scientific">Rhizomicrobium electricum</name>
    <dbReference type="NCBI Taxonomy" id="480070"/>
    <lineage>
        <taxon>Bacteria</taxon>
        <taxon>Pseudomonadati</taxon>
        <taxon>Pseudomonadota</taxon>
        <taxon>Alphaproteobacteria</taxon>
        <taxon>Micropepsales</taxon>
        <taxon>Micropepsaceae</taxon>
        <taxon>Rhizomicrobium</taxon>
    </lineage>
</organism>
<dbReference type="Pfam" id="PF04775">
    <property type="entry name" value="Bile_Hydr_Trans"/>
    <property type="match status" value="1"/>
</dbReference>
<keyword evidence="4" id="KW-1185">Reference proteome</keyword>
<dbReference type="EMBL" id="BAAADD010000002">
    <property type="protein sequence ID" value="GAA0564015.1"/>
    <property type="molecule type" value="Genomic_DNA"/>
</dbReference>
<name>A0ABN1ED84_9PROT</name>
<dbReference type="InterPro" id="IPR006862">
    <property type="entry name" value="Thio_Ohase/aa_AcTrfase"/>
</dbReference>
<evidence type="ECO:0000313" key="4">
    <source>
        <dbReference type="Proteomes" id="UP001499951"/>
    </source>
</evidence>
<accession>A0ABN1ED84</accession>
<reference evidence="3 4" key="1">
    <citation type="journal article" date="2019" name="Int. J. Syst. Evol. Microbiol.">
        <title>The Global Catalogue of Microorganisms (GCM) 10K type strain sequencing project: providing services to taxonomists for standard genome sequencing and annotation.</title>
        <authorList>
            <consortium name="The Broad Institute Genomics Platform"/>
            <consortium name="The Broad Institute Genome Sequencing Center for Infectious Disease"/>
            <person name="Wu L."/>
            <person name="Ma J."/>
        </authorList>
    </citation>
    <scope>NUCLEOTIDE SEQUENCE [LARGE SCALE GENOMIC DNA]</scope>
    <source>
        <strain evidence="3 4">JCM 15089</strain>
    </source>
</reference>
<dbReference type="InterPro" id="IPR042490">
    <property type="entry name" value="Thio_Ohase/BAAT_N"/>
</dbReference>
<dbReference type="Proteomes" id="UP001499951">
    <property type="component" value="Unassembled WGS sequence"/>
</dbReference>
<evidence type="ECO:0000256" key="1">
    <source>
        <dbReference type="SAM" id="SignalP"/>
    </source>
</evidence>
<feature type="chain" id="PRO_5046294267" description="Acyl-CoA thioester hydrolase/bile acid-CoA amino acid N-acetyltransferase domain-containing protein" evidence="1">
    <location>
        <begin position="19"/>
        <end position="145"/>
    </location>
</feature>
<proteinExistence type="predicted"/>
<dbReference type="RefSeq" id="WP_166932758.1">
    <property type="nucleotide sequence ID" value="NZ_BAAADD010000002.1"/>
</dbReference>